<keyword evidence="5" id="KW-1185">Reference proteome</keyword>
<dbReference type="STRING" id="1890364.A0A2P6NM11"/>
<feature type="domain" description="ACB" evidence="3">
    <location>
        <begin position="1"/>
        <end position="85"/>
    </location>
</feature>
<dbReference type="AlphaFoldDB" id="A0A2P6NM11"/>
<dbReference type="OrthoDB" id="346910at2759"/>
<comment type="caution">
    <text evidence="4">The sequence shown here is derived from an EMBL/GenBank/DDBJ whole genome shotgun (WGS) entry which is preliminary data.</text>
</comment>
<dbReference type="SUPFAM" id="SSF47027">
    <property type="entry name" value="Acyl-CoA binding protein"/>
    <property type="match status" value="1"/>
</dbReference>
<dbReference type="GO" id="GO:0000062">
    <property type="term" value="F:fatty-acyl-CoA binding"/>
    <property type="evidence" value="ECO:0007669"/>
    <property type="project" value="InterPro"/>
</dbReference>
<dbReference type="PANTHER" id="PTHR23310">
    <property type="entry name" value="ACYL-COA-BINDING PROTEIN, ACBP"/>
    <property type="match status" value="1"/>
</dbReference>
<dbReference type="Gene3D" id="1.20.80.10">
    <property type="match status" value="1"/>
</dbReference>
<dbReference type="InterPro" id="IPR014352">
    <property type="entry name" value="FERM/acyl-CoA-bd_prot_sf"/>
</dbReference>
<dbReference type="GO" id="GO:0006631">
    <property type="term" value="P:fatty acid metabolic process"/>
    <property type="evidence" value="ECO:0007669"/>
    <property type="project" value="TreeGrafter"/>
</dbReference>
<keyword evidence="2" id="KW-0446">Lipid-binding</keyword>
<dbReference type="Pfam" id="PF00887">
    <property type="entry name" value="ACBP"/>
    <property type="match status" value="1"/>
</dbReference>
<dbReference type="FunCoup" id="A0A2P6NM11">
    <property type="interactions" value="217"/>
</dbReference>
<dbReference type="InterPro" id="IPR035984">
    <property type="entry name" value="Acyl-CoA-binding_sf"/>
</dbReference>
<dbReference type="EMBL" id="MDYQ01000052">
    <property type="protein sequence ID" value="PRP85004.1"/>
    <property type="molecule type" value="Genomic_DNA"/>
</dbReference>
<evidence type="ECO:0000259" key="3">
    <source>
        <dbReference type="PROSITE" id="PS51228"/>
    </source>
</evidence>
<comment type="similarity">
    <text evidence="1">Belongs to the ACBP family.</text>
</comment>
<dbReference type="PANTHER" id="PTHR23310:SF62">
    <property type="entry name" value="ACYL-COA BINDING PROTEIN 1, ISOFORM A"/>
    <property type="match status" value="1"/>
</dbReference>
<gene>
    <name evidence="4" type="ORF">PROFUN_07292</name>
</gene>
<dbReference type="InParanoid" id="A0A2P6NM11"/>
<dbReference type="InterPro" id="IPR000582">
    <property type="entry name" value="Acyl-CoA-binding_protein"/>
</dbReference>
<accession>A0A2P6NM11</accession>
<proteinExistence type="inferred from homology"/>
<dbReference type="PRINTS" id="PR00689">
    <property type="entry name" value="ACOABINDINGP"/>
</dbReference>
<evidence type="ECO:0000256" key="1">
    <source>
        <dbReference type="ARBA" id="ARBA00005567"/>
    </source>
</evidence>
<dbReference type="Proteomes" id="UP000241769">
    <property type="component" value="Unassembled WGS sequence"/>
</dbReference>
<organism evidence="4 5">
    <name type="scientific">Planoprotostelium fungivorum</name>
    <dbReference type="NCBI Taxonomy" id="1890364"/>
    <lineage>
        <taxon>Eukaryota</taxon>
        <taxon>Amoebozoa</taxon>
        <taxon>Evosea</taxon>
        <taxon>Variosea</taxon>
        <taxon>Cavosteliida</taxon>
        <taxon>Cavosteliaceae</taxon>
        <taxon>Planoprotostelium</taxon>
    </lineage>
</organism>
<dbReference type="PROSITE" id="PS51228">
    <property type="entry name" value="ACB_2"/>
    <property type="match status" value="1"/>
</dbReference>
<reference evidence="4 5" key="1">
    <citation type="journal article" date="2018" name="Genome Biol. Evol.">
        <title>Multiple Roots of Fruiting Body Formation in Amoebozoa.</title>
        <authorList>
            <person name="Hillmann F."/>
            <person name="Forbes G."/>
            <person name="Novohradska S."/>
            <person name="Ferling I."/>
            <person name="Riege K."/>
            <person name="Groth M."/>
            <person name="Westermann M."/>
            <person name="Marz M."/>
            <person name="Spaller T."/>
            <person name="Winckler T."/>
            <person name="Schaap P."/>
            <person name="Glockner G."/>
        </authorList>
    </citation>
    <scope>NUCLEOTIDE SEQUENCE [LARGE SCALE GENOMIC DNA]</scope>
    <source>
        <strain evidence="4 5">Jena</strain>
    </source>
</reference>
<sequence>MSNDFEAAAAEVKTFTKKPTDGELLELYGLYKQATSGENTSSQPWAVQMEARAKWDAWTANKGKSQDAAKAEYVALVNKLKPSYA</sequence>
<protein>
    <recommendedName>
        <fullName evidence="3">ACB domain-containing protein</fullName>
    </recommendedName>
</protein>
<evidence type="ECO:0000313" key="4">
    <source>
        <dbReference type="EMBL" id="PRP85004.1"/>
    </source>
</evidence>
<evidence type="ECO:0000256" key="2">
    <source>
        <dbReference type="ARBA" id="ARBA00023121"/>
    </source>
</evidence>
<evidence type="ECO:0000313" key="5">
    <source>
        <dbReference type="Proteomes" id="UP000241769"/>
    </source>
</evidence>
<name>A0A2P6NM11_9EUKA</name>